<name>A0A8J7TK15_9BACT</name>
<comment type="caution">
    <text evidence="1">The sequence shown here is derived from an EMBL/GenBank/DDBJ whole genome shotgun (WGS) entry which is preliminary data.</text>
</comment>
<dbReference type="Proteomes" id="UP000664277">
    <property type="component" value="Unassembled WGS sequence"/>
</dbReference>
<dbReference type="AlphaFoldDB" id="A0A8J7TK15"/>
<evidence type="ECO:0000313" key="1">
    <source>
        <dbReference type="EMBL" id="MBN8658914.1"/>
    </source>
</evidence>
<gene>
    <name evidence="1" type="ORF">J0M35_01015</name>
</gene>
<protein>
    <submittedName>
        <fullName evidence="1">Uncharacterized protein</fullName>
    </submittedName>
</protein>
<evidence type="ECO:0000313" key="2">
    <source>
        <dbReference type="Proteomes" id="UP000664277"/>
    </source>
</evidence>
<accession>A0A8J7TK15</accession>
<dbReference type="EMBL" id="JAFLCK010000001">
    <property type="protein sequence ID" value="MBN8658914.1"/>
    <property type="molecule type" value="Genomic_DNA"/>
</dbReference>
<sequence>MEKIFSPGKWFVGFCALFVCIFLALKYVHQARLEEMAKLAAADMFTWSWDGAGVQSSCEITKAKVLKSQDNDAEVMVEGVQKITKQGQSSTADCKAVLKMYRSHNNWMLGTMEAL</sequence>
<reference evidence="1" key="1">
    <citation type="submission" date="2021-02" db="EMBL/GenBank/DDBJ databases">
        <title>Genome-Resolved Metagenomics of a Microbial Community Performing Photosynthetic Biological Nutrient Removal.</title>
        <authorList>
            <person name="Mcdaniel E.A."/>
        </authorList>
    </citation>
    <scope>NUCLEOTIDE SEQUENCE</scope>
    <source>
        <strain evidence="1">UWPOB_OBS1</strain>
    </source>
</reference>
<proteinExistence type="predicted"/>
<organism evidence="1 2">
    <name type="scientific">Candidatus Obscuribacter phosphatis</name>
    <dbReference type="NCBI Taxonomy" id="1906157"/>
    <lineage>
        <taxon>Bacteria</taxon>
        <taxon>Bacillati</taxon>
        <taxon>Candidatus Melainabacteria</taxon>
        <taxon>Candidatus Obscuribacterales</taxon>
        <taxon>Candidatus Obscuribacteraceae</taxon>
        <taxon>Candidatus Obscuribacter</taxon>
    </lineage>
</organism>